<feature type="region of interest" description="Disordered" evidence="1">
    <location>
        <begin position="132"/>
        <end position="220"/>
    </location>
</feature>
<protein>
    <submittedName>
        <fullName evidence="2">Uncharacterized protein</fullName>
    </submittedName>
</protein>
<feature type="compositionally biased region" description="Pro residues" evidence="1">
    <location>
        <begin position="200"/>
        <end position="211"/>
    </location>
</feature>
<keyword evidence="3" id="KW-1185">Reference proteome</keyword>
<feature type="compositionally biased region" description="Low complexity" evidence="1">
    <location>
        <begin position="15"/>
        <end position="24"/>
    </location>
</feature>
<reference evidence="3" key="1">
    <citation type="journal article" date="2015" name="PLoS Genet.">
        <title>Genome Sequence and Transcriptome Analyses of Chrysochromulina tobin: Metabolic Tools for Enhanced Algal Fitness in the Prominent Order Prymnesiales (Haptophyceae).</title>
        <authorList>
            <person name="Hovde B.T."/>
            <person name="Deodato C.R."/>
            <person name="Hunsperger H.M."/>
            <person name="Ryken S.A."/>
            <person name="Yost W."/>
            <person name="Jha R.K."/>
            <person name="Patterson J."/>
            <person name="Monnat R.J. Jr."/>
            <person name="Barlow S.B."/>
            <person name="Starkenburg S.R."/>
            <person name="Cattolico R.A."/>
        </authorList>
    </citation>
    <scope>NUCLEOTIDE SEQUENCE</scope>
    <source>
        <strain evidence="3">CCMP291</strain>
    </source>
</reference>
<evidence type="ECO:0000313" key="3">
    <source>
        <dbReference type="Proteomes" id="UP000037460"/>
    </source>
</evidence>
<feature type="region of interest" description="Disordered" evidence="1">
    <location>
        <begin position="47"/>
        <end position="69"/>
    </location>
</feature>
<dbReference type="Proteomes" id="UP000037460">
    <property type="component" value="Unassembled WGS sequence"/>
</dbReference>
<sequence length="220" mass="23742">MQDENSSSLSNAKEQLQVQAQQLSDAQQQVDELLQAQMRLKAMLISPPGVASSTGAPQPGDSAGDAAKASEARVLLGKAVRRQTEQQLQIEAMSASLRDEGTRALIACQKARDNQHQVEQLQEQLATLREQLSKEQRERMESEAASRKTEEQLKAKVGELQEQESRRLAQDTAMEEAMGVMTNSEASRSSPAAPLVPIVAAPPPTSPPPGFNPSAGDFSL</sequence>
<accession>A0A0M0JM57</accession>
<dbReference type="EMBL" id="JWZX01002719">
    <property type="protein sequence ID" value="KOO27407.1"/>
    <property type="molecule type" value="Genomic_DNA"/>
</dbReference>
<gene>
    <name evidence="2" type="ORF">Ctob_006716</name>
</gene>
<dbReference type="AlphaFoldDB" id="A0A0M0JM57"/>
<feature type="compositionally biased region" description="Basic and acidic residues" evidence="1">
    <location>
        <begin position="132"/>
        <end position="169"/>
    </location>
</feature>
<evidence type="ECO:0000313" key="2">
    <source>
        <dbReference type="EMBL" id="KOO27407.1"/>
    </source>
</evidence>
<comment type="caution">
    <text evidence="2">The sequence shown here is derived from an EMBL/GenBank/DDBJ whole genome shotgun (WGS) entry which is preliminary data.</text>
</comment>
<evidence type="ECO:0000256" key="1">
    <source>
        <dbReference type="SAM" id="MobiDB-lite"/>
    </source>
</evidence>
<feature type="compositionally biased region" description="Polar residues" evidence="1">
    <location>
        <begin position="1"/>
        <end position="14"/>
    </location>
</feature>
<organism evidence="2 3">
    <name type="scientific">Chrysochromulina tobinii</name>
    <dbReference type="NCBI Taxonomy" id="1460289"/>
    <lineage>
        <taxon>Eukaryota</taxon>
        <taxon>Haptista</taxon>
        <taxon>Haptophyta</taxon>
        <taxon>Prymnesiophyceae</taxon>
        <taxon>Prymnesiales</taxon>
        <taxon>Chrysochromulinaceae</taxon>
        <taxon>Chrysochromulina</taxon>
    </lineage>
</organism>
<feature type="region of interest" description="Disordered" evidence="1">
    <location>
        <begin position="1"/>
        <end position="24"/>
    </location>
</feature>
<feature type="compositionally biased region" description="Polar residues" evidence="1">
    <location>
        <begin position="181"/>
        <end position="190"/>
    </location>
</feature>
<proteinExistence type="predicted"/>
<name>A0A0M0JM57_9EUKA</name>